<gene>
    <name evidence="8" type="ORF">MYB_02030</name>
</gene>
<feature type="transmembrane region" description="Helical" evidence="6">
    <location>
        <begin position="2601"/>
        <end position="2624"/>
    </location>
</feature>
<name>W5UUF6_9BACT</name>
<dbReference type="KEGG" id="mbc:MYB_02030"/>
<dbReference type="Proteomes" id="UP000019229">
    <property type="component" value="Chromosome"/>
</dbReference>
<evidence type="ECO:0000256" key="4">
    <source>
        <dbReference type="ARBA" id="ARBA00022989"/>
    </source>
</evidence>
<feature type="domain" description="ABC3 transporter permease C-terminal" evidence="7">
    <location>
        <begin position="2510"/>
        <end position="2626"/>
    </location>
</feature>
<evidence type="ECO:0000256" key="6">
    <source>
        <dbReference type="SAM" id="Phobius"/>
    </source>
</evidence>
<evidence type="ECO:0000256" key="5">
    <source>
        <dbReference type="ARBA" id="ARBA00023136"/>
    </source>
</evidence>
<accession>W5UUF6</accession>
<dbReference type="PATRIC" id="fig|743966.3.peg.409"/>
<feature type="domain" description="ABC3 transporter permease C-terminal" evidence="7">
    <location>
        <begin position="1791"/>
        <end position="1908"/>
    </location>
</feature>
<dbReference type="Pfam" id="PF02687">
    <property type="entry name" value="FtsX"/>
    <property type="match status" value="2"/>
</dbReference>
<dbReference type="InterPro" id="IPR038766">
    <property type="entry name" value="Membrane_comp_ABC_pdt"/>
</dbReference>
<sequence length="2637" mass="296123">MFKILKHIFSSFLKKRTIFLGLTTLIFFTVGVFTLLSTTTSAYNKKLNDYKRVSGLQDATINTDFNFFGNAANNGYTKLPNQIYEIKNQNNNKKQLVISTNFVSLSTIDKSKAAEYANKYILTSDLLNQYYLNNLNSNSLDTLSINVKEKAVAPIYQKTGDQYQKTSKTYSIGHSENITLDKSDYKLSDVILYHKESDKYVIDFVKDFVINVLTKQATFNSELASKWIQSKIGVKVDSDEVLKLLGLTQTQNNETKKIEITNSGTSGQTTSDNSLKIATITLNDSQQTISFSKTTFNLTKEQTLSSSDFFTFKPNQSLNLDSSWIKNIDSKIEYINHRYELNQINDPNNFSGFIKQYLTLLKENNPKEFDKIANINYWEKRTTTTTNNVSQFNSSKVSIEDLNTPIYLLDKNSISAEPTTIAKIQKLSSDDILNLTKEQLDELSNANIKDATFLKISEDVHRYANAYFYQQLQQYTQTINGKEQPAIKAIGTREFLTLDLSQKDKKEGQKNQIIQFINAGISPQYFDQIKSLKDNSQGESQTIDLPQQVGRLYDETLKYGNKANSPLFPVVSKDNDTSITKIPPIYAAQIINNIFSGNAVDPNYLNVDVSFITYRDSNTDPTVQIVKTQQKAVLLQQNGTNNITLDKAIVLVSPTQFGVIEKQGNEWILTKILGDVFNPDSSQSKASGNSGVVELAKYLQENNYEISGRIGKDGWLRSNNDFSNTKTVPFIFYAPATDVLNEIQQKKTINLLFKQLANSINNSSIVAQGFFLKPDVDAIAKAFANSARDLNVVSFFTGSNTNYNVLYKWVFKSLQHLINDNRPTIIRDVLINFVDKMIEKTQQQSSVPTQQSLYLVKQLQSLSSFLKIFNVNVFDLLFKSATPEQLSKAIKNPIAFLQGIKQIIYSIDFSMFVSKVNQWLETDKISENKVKILTSADILQSLLSSIDSQNFKSGLINIVDNINFEAIISAKVASEGKGFVGFLVQPILNKIAEQKKRDFLTFLEKLNNKQYQHFSNINEGLKNLIINFDLDAFAKNFKMATVTIVENSTKVVTENGQKSQQPIEFEKNQISTNGILVALLTTLFKDEQSKQNTIQQVIKILNISDKVEQAGSEDFGISIFKPAKDDNKIDIFDLQNLSSFLSSGTSLDQIIESLTAKVTINKTLLAKDLTPEENKFVIDFLNFNLPGNNKDLAAKLTAFNKIYNLFKIKNFKKNGTGKNALLQNLVRSPGAPAFSGLASIGDYYFQLTNSTSAKNSSTTNTTGRSIYVIASSELIKKLKSNYIQNPNNIVADAIKTFDFWIRFSIENNLSTQDLRSAFELLYNEATSSTSELSKQLNSTDLFGQTNLKETDSIIQGFPKPSRSILLPYQTANQLFGDTGILTNFLNNNAIFQKQFKTPTGTSTLAKWLTQNQVALVENLGLLAFYKQHYPFDINFAIAAQQVVEQYLLNTNAPLTELDKTILANLVAKFATTNPLVQGLNLSLKGLSTIFAAQLPQVALWFSVNPEAKSTSETNAGNLAFILLHRLPKAENLKSTTQPNGFIDLFASLKNNLAQQKISKPQQPSFNIDYYYLNWIGKQLSDESQGEFFGISLGNFYYQILNNTLVTKSFYNLVNVNDNRAYVIKINEAFLKANHKEVYTGKIGQTSEEIEQQIASLDPKYILEAAGLKYIIVGTDFTADYLYPVFDEKNLQVDPTNQVLGYVNKWGFDKARYSFRTTPIKSYLLIQLQPGASFSQFKQDVDKMITQNFGESKLERVYGATQVDFLNPERSLRISVATQIINGFKTVNVYLTLFLSILVIFAVAFITKRFISQNNKILGLLRAQGYTLFEIATSFIAISFFISFIGGILGFIAGFFLKIPVINLISGFWEFDVSLFSFEPITFVISILAPFLILTLLVYATIFWILRQKPSMLLSGMSEVNTSSFAQKIGKTFMKTGVTTKFSISLVVNSIWKLVSLIVSIVLVQFILIFSLSSQNIFNNAINKTYENRHYNYKVNLFTPTREGGPIVPYDPKNVANSLYVPSGDVGEINQSASTYFEPGQATVMGSKNQNGKLKPNQPILVSYSSLNLKSGSANGTTIFDIVLGQLPESLKNNIFSISNKVIEQMEQSQNLKVEKRNGVDFVYKGTPPDYQPYFKFIKDQDSNQGRFWYFQYNKKINNYQASEVSIFGGNRNAYRKFLVESYLNPSVNKDFLISFGGIDFDKSKDEVYTYLDTNYSSSYSQESGLKIYGYDVNSKLVSITDENGKNLLKVIDNNFSQNSNEPYPIAVNQVFAKKHGVGIGSIIDLPILNSVNRFTDFINHKKSEKVKFKIVGISNTFINSELITTNTVANKILGLDEFSAALAPYNVKPFNGILIKGGNIDQLTSSFGLYAPSGYWAGQPDIDANKITEDDAAGFFAKIFAFEPKNSNNTGLMQQKNYNKKQIVEVINWNKLNEPQEWKINESTDLSYQNVTSPNFVNQNIGIIRQALQNFNQIYGKSLYQIETQGVEARNIEVNFISNFGSLFSSGINLIVIIFLVVAVIILLIISSSIINENEKNIAILSIIGYSNWTKIKLFFGIYLPIVLIGSLLSIPIVLGAMSIFNNLILASNSIYLALSLTAPIFIAALIIVAIIFTVTLAASWYILNRKKAVMTLKEQD</sequence>
<keyword evidence="4 6" id="KW-1133">Transmembrane helix</keyword>
<dbReference type="PANTHER" id="PTHR30287">
    <property type="entry name" value="MEMBRANE COMPONENT OF PREDICTED ABC SUPERFAMILY METABOLITE UPTAKE TRANSPORTER"/>
    <property type="match status" value="1"/>
</dbReference>
<organism evidence="8 9">
    <name type="scientific">Mesomycoplasma bovoculi M165/69</name>
    <dbReference type="NCBI Taxonomy" id="743966"/>
    <lineage>
        <taxon>Bacteria</taxon>
        <taxon>Bacillati</taxon>
        <taxon>Mycoplasmatota</taxon>
        <taxon>Mycoplasmoidales</taxon>
        <taxon>Metamycoplasmataceae</taxon>
        <taxon>Mesomycoplasma</taxon>
    </lineage>
</organism>
<keyword evidence="9" id="KW-1185">Reference proteome</keyword>
<dbReference type="RefSeq" id="WP_022934645.1">
    <property type="nucleotide sequence ID" value="NZ_CP007154.1"/>
</dbReference>
<evidence type="ECO:0000259" key="7">
    <source>
        <dbReference type="Pfam" id="PF02687"/>
    </source>
</evidence>
<dbReference type="HOGENOM" id="CLU_227594_0_0_14"/>
<keyword evidence="2" id="KW-1003">Cell membrane</keyword>
<evidence type="ECO:0000256" key="1">
    <source>
        <dbReference type="ARBA" id="ARBA00004651"/>
    </source>
</evidence>
<proteinExistence type="predicted"/>
<dbReference type="STRING" id="743966.MYB_02030"/>
<feature type="transmembrane region" description="Helical" evidence="6">
    <location>
        <begin position="1788"/>
        <end position="1806"/>
    </location>
</feature>
<dbReference type="GO" id="GO:0005886">
    <property type="term" value="C:plasma membrane"/>
    <property type="evidence" value="ECO:0007669"/>
    <property type="project" value="UniProtKB-SubCell"/>
</dbReference>
<evidence type="ECO:0000313" key="9">
    <source>
        <dbReference type="Proteomes" id="UP000019229"/>
    </source>
</evidence>
<dbReference type="InterPro" id="IPR003838">
    <property type="entry name" value="ABC3_permease_C"/>
</dbReference>
<feature type="transmembrane region" description="Helical" evidence="6">
    <location>
        <begin position="1950"/>
        <end position="1971"/>
    </location>
</feature>
<protein>
    <submittedName>
        <fullName evidence="8">ABC transporter permease</fullName>
    </submittedName>
</protein>
<evidence type="ECO:0000256" key="2">
    <source>
        <dbReference type="ARBA" id="ARBA00022475"/>
    </source>
</evidence>
<keyword evidence="5 6" id="KW-0472">Membrane</keyword>
<dbReference type="OrthoDB" id="403889at2"/>
<comment type="subcellular location">
    <subcellularLocation>
        <location evidence="1">Cell membrane</location>
        <topology evidence="1">Multi-pass membrane protein</topology>
    </subcellularLocation>
</comment>
<feature type="transmembrane region" description="Helical" evidence="6">
    <location>
        <begin position="1880"/>
        <end position="1905"/>
    </location>
</feature>
<keyword evidence="3 6" id="KW-0812">Transmembrane</keyword>
<feature type="transmembrane region" description="Helical" evidence="6">
    <location>
        <begin position="2552"/>
        <end position="2581"/>
    </location>
</feature>
<dbReference type="eggNOG" id="COG0577">
    <property type="taxonomic scope" value="Bacteria"/>
</dbReference>
<reference evidence="8 9" key="1">
    <citation type="journal article" date="2014" name="Genome Announc.">
        <title>Complete Genome Sequence of Mycoplasma bovoculi Strain M165/69T (ATCC 29104).</title>
        <authorList>
            <person name="Calcutt M.J."/>
            <person name="Foecking M.F."/>
        </authorList>
    </citation>
    <scope>NUCLEOTIDE SEQUENCE [LARGE SCALE GENOMIC DNA]</scope>
    <source>
        <strain evidence="8">M165/69</strain>
    </source>
</reference>
<dbReference type="EMBL" id="CP007154">
    <property type="protein sequence ID" value="AHH45410.1"/>
    <property type="molecule type" value="Genomic_DNA"/>
</dbReference>
<feature type="transmembrane region" description="Helical" evidence="6">
    <location>
        <begin position="1827"/>
        <end position="1860"/>
    </location>
</feature>
<feature type="transmembrane region" description="Helical" evidence="6">
    <location>
        <begin position="2508"/>
        <end position="2531"/>
    </location>
</feature>
<evidence type="ECO:0000313" key="8">
    <source>
        <dbReference type="EMBL" id="AHH45410.1"/>
    </source>
</evidence>
<evidence type="ECO:0000256" key="3">
    <source>
        <dbReference type="ARBA" id="ARBA00022692"/>
    </source>
</evidence>
<dbReference type="PANTHER" id="PTHR30287:SF2">
    <property type="entry name" value="BLL1001 PROTEIN"/>
    <property type="match status" value="1"/>
</dbReference>